<comment type="subcellular location">
    <subcellularLocation>
        <location evidence="1">Golgi apparatus</location>
        <location evidence="1">Golgi stack membrane</location>
        <topology evidence="1">Single-pass type II membrane protein</topology>
    </subcellularLocation>
</comment>
<dbReference type="GO" id="GO:0016757">
    <property type="term" value="F:glycosyltransferase activity"/>
    <property type="evidence" value="ECO:0007669"/>
    <property type="project" value="UniProtKB-UniRule"/>
</dbReference>
<evidence type="ECO:0000313" key="7">
    <source>
        <dbReference type="Proteomes" id="UP000887575"/>
    </source>
</evidence>
<dbReference type="Pfam" id="PF13896">
    <property type="entry name" value="Glyco_transf_49"/>
    <property type="match status" value="1"/>
</dbReference>
<dbReference type="InterPro" id="IPR055270">
    <property type="entry name" value="Glyco_tran_10_C"/>
</dbReference>
<evidence type="ECO:0000259" key="5">
    <source>
        <dbReference type="Pfam" id="PF13383"/>
    </source>
</evidence>
<dbReference type="WBParaSite" id="MBELARI_LOCUS20688">
    <property type="protein sequence ID" value="MBELARI_LOCUS20688"/>
    <property type="gene ID" value="MBELARI_LOCUS20688"/>
</dbReference>
<comment type="similarity">
    <text evidence="1">Belongs to the glycosyltransferase 10 family.</text>
</comment>
<evidence type="ECO:0000259" key="4">
    <source>
        <dbReference type="Pfam" id="PF00852"/>
    </source>
</evidence>
<reference evidence="8" key="1">
    <citation type="submission" date="2024-02" db="UniProtKB">
        <authorList>
            <consortium name="WormBaseParasite"/>
        </authorList>
    </citation>
    <scope>IDENTIFICATION</scope>
</reference>
<dbReference type="InterPro" id="IPR025714">
    <property type="entry name" value="Methyltranfer_dom"/>
</dbReference>
<dbReference type="InterPro" id="IPR038577">
    <property type="entry name" value="GT10-like_C_sf"/>
</dbReference>
<accession>A0AAF3F2F1</accession>
<evidence type="ECO:0000256" key="3">
    <source>
        <dbReference type="SAM" id="SignalP"/>
    </source>
</evidence>
<dbReference type="InterPro" id="IPR031481">
    <property type="entry name" value="Glyco_tran_10_N"/>
</dbReference>
<sequence>MRPNVAPALLFFAVLSIFCYLLYSNAREGCLDAWSDKVFLQDYVLTKKHYVETAKERTNLLRDVLLQKRTKGWRFADIYNGLVPEVFCTSLLRVGKVSDGGKWICRPWSMPNDCAVYSLGVNQDTSFERDLQSLTQSRCRLYAYDKNQPKSAKVLEGLDKMNVHFKKGLIGIVNDPQNGKLSIQEEMKLYKDKRIEILKIDIEGAELKVLPELINAARICQILVEIHADPHLVLDLMKKLAKGALISLFVGFIYLNGFRARFPSVTIQEVISKDNKQVKKPIQILYYTRVWQYVQQERWVSDEQCTGVPAGSCILHSNKSLISESDAVVFEPRFIDGIDLEKIPRRSDQIFVFSIREAAQRVEKPKVPDYFFNASMSYLSTADIPYNHRYEWMRKDESEKRGLTFVPIGFNKALFEKKSHFLSAMIGNCASTPSGRTKLVKYLEKRKYLSLFGGCSKDPERKNVCKKRDDDCVNRIFEQSFFFLALENSVCLDYVTEKYWNRTTIQSVPILWSRKAAEKQGIPENSVIYVDDFETIGKMIDHLEYLRSNLTAYQEYFLWRNDYMLITKRESRECQLCSYVYRKPSSKVYKDVYQTFKEQTDSIQLSQMISVLKISVRFNCGKLNLLMLCIFIVSSFLFMKKVIEMHQKGTRRYMLKESDGVKILEFGEKRLVKPTGEEGRVVEIWDLDDDSPEHDLKDFDGLMLVPEVYGNYCVYENVLEEEPPKEKLIAMILHSSLSYIDESFAKMALAWDGSISLAIFVDDFSSNSDMKLVVNWITQLRSKIPSKTALFIHLFFQRIDNDECSMFFIEKKHLVKSDVSLPNNSIDPATYPINVARNLARKFAPPHHYFLVADMDQEYSSDAERKLRSIADSRNLTTVKEVLVIRRFEHELNSSSPKTIAELHSRYNKDVFFFHQKYFSPAHAIPNLTEWFHRGGQSMKVTPVKYHSHYWEPMFVASSNIPFHDETLRYQHKNHLALCWDLCVFGYKFLIVDGVFNTHSGVKELKKTGYYKWSSKDAEKIAKEAAEIHSKQLKKSHPKEYQQCFGEKKKPKTTKKPTTISTN</sequence>
<dbReference type="PANTHER" id="PTHR47411">
    <property type="entry name" value="B3GNT1, BETA-1,3-N-ACETYLGUCOSAMINYLTRANSFERASE 1, HOMOLOG"/>
    <property type="match status" value="1"/>
</dbReference>
<keyword evidence="1" id="KW-0808">Transferase</keyword>
<feature type="domain" description="Fucosyltransferase C-terminal" evidence="4">
    <location>
        <begin position="416"/>
        <end position="594"/>
    </location>
</feature>
<dbReference type="EC" id="2.4.1.-" evidence="1"/>
<dbReference type="GO" id="GO:0032580">
    <property type="term" value="C:Golgi cisterna membrane"/>
    <property type="evidence" value="ECO:0007669"/>
    <property type="project" value="UniProtKB-SubCell"/>
</dbReference>
<dbReference type="Proteomes" id="UP000887575">
    <property type="component" value="Unassembled WGS sequence"/>
</dbReference>
<name>A0AAF3F2F1_9BILA</name>
<keyword evidence="3" id="KW-0732">Signal</keyword>
<protein>
    <recommendedName>
        <fullName evidence="1">Fucosyltransferase</fullName>
        <ecNumber evidence="1">2.4.1.-</ecNumber>
    </recommendedName>
</protein>
<keyword evidence="1" id="KW-0812">Transmembrane</keyword>
<dbReference type="SUPFAM" id="SSF53756">
    <property type="entry name" value="UDP-Glycosyltransferase/glycogen phosphorylase"/>
    <property type="match status" value="1"/>
</dbReference>
<keyword evidence="1" id="KW-0328">Glycosyltransferase</keyword>
<proteinExistence type="inferred from homology"/>
<feature type="chain" id="PRO_5042187310" description="Fucosyltransferase" evidence="3">
    <location>
        <begin position="27"/>
        <end position="1063"/>
    </location>
</feature>
<dbReference type="PANTHER" id="PTHR47411:SF3">
    <property type="entry name" value="I-BETA-1,3-N-ACETYLGLUCOSAMINYLTRANSFERASE"/>
    <property type="match status" value="1"/>
</dbReference>
<dbReference type="Pfam" id="PF17039">
    <property type="entry name" value="Glyco_tran_10_N"/>
    <property type="match status" value="1"/>
</dbReference>
<dbReference type="Pfam" id="PF13383">
    <property type="entry name" value="Methyltransf_22"/>
    <property type="match status" value="1"/>
</dbReference>
<keyword evidence="7" id="KW-1185">Reference proteome</keyword>
<evidence type="ECO:0000313" key="8">
    <source>
        <dbReference type="WBParaSite" id="MBELARI_LOCUS20688"/>
    </source>
</evidence>
<keyword evidence="1" id="KW-0333">Golgi apparatus</keyword>
<keyword evidence="1" id="KW-0472">Membrane</keyword>
<organism evidence="7 8">
    <name type="scientific">Mesorhabditis belari</name>
    <dbReference type="NCBI Taxonomy" id="2138241"/>
    <lineage>
        <taxon>Eukaryota</taxon>
        <taxon>Metazoa</taxon>
        <taxon>Ecdysozoa</taxon>
        <taxon>Nematoda</taxon>
        <taxon>Chromadorea</taxon>
        <taxon>Rhabditida</taxon>
        <taxon>Rhabditina</taxon>
        <taxon>Rhabditomorpha</taxon>
        <taxon>Rhabditoidea</taxon>
        <taxon>Rhabditidae</taxon>
        <taxon>Mesorhabditinae</taxon>
        <taxon>Mesorhabditis</taxon>
    </lineage>
</organism>
<evidence type="ECO:0000256" key="2">
    <source>
        <dbReference type="SAM" id="MobiDB-lite"/>
    </source>
</evidence>
<feature type="domain" description="Fucosyltransferase N-terminal" evidence="6">
    <location>
        <begin position="281"/>
        <end position="387"/>
    </location>
</feature>
<feature type="domain" description="Methyltransferase" evidence="5">
    <location>
        <begin position="57"/>
        <end position="231"/>
    </location>
</feature>
<dbReference type="AlphaFoldDB" id="A0AAF3F2F1"/>
<feature type="region of interest" description="Disordered" evidence="2">
    <location>
        <begin position="1029"/>
        <end position="1063"/>
    </location>
</feature>
<dbReference type="Gene3D" id="3.40.50.11660">
    <property type="entry name" value="Glycosyl transferase family 10, C-terminal domain"/>
    <property type="match status" value="1"/>
</dbReference>
<dbReference type="Pfam" id="PF00852">
    <property type="entry name" value="Glyco_transf_10"/>
    <property type="match status" value="1"/>
</dbReference>
<evidence type="ECO:0000256" key="1">
    <source>
        <dbReference type="RuleBase" id="RU003832"/>
    </source>
</evidence>
<feature type="signal peptide" evidence="3">
    <location>
        <begin position="1"/>
        <end position="26"/>
    </location>
</feature>
<evidence type="ECO:0000259" key="6">
    <source>
        <dbReference type="Pfam" id="PF17039"/>
    </source>
</evidence>